<dbReference type="InterPro" id="IPR043502">
    <property type="entry name" value="DNA/RNA_pol_sf"/>
</dbReference>
<name>A0A444WV27_ARAHY</name>
<feature type="domain" description="Reverse transcriptase" evidence="1">
    <location>
        <begin position="504"/>
        <end position="661"/>
    </location>
</feature>
<feature type="domain" description="Endonuclease/exonuclease/phosphatase" evidence="2">
    <location>
        <begin position="6"/>
        <end position="226"/>
    </location>
</feature>
<sequence length="674" mass="78903">MISLIWNVRGAASSAFRRTFKEIIRQHKPDISILLETKCSGENAKNVIRQIGFNNYIWEEAQGFAGGIWICWNRADLNISIVESHAQFIHTKIQEDGKKEWFFTAVYANPHYQMRILIWPKLLDIANTMRGEWLIAGDFNEIKDSSEKKGGAAIDLNACNRFANWINESGLIDLGFIGSRFTWRGPQWEGQERVFKRLDRGLANNQWRTRLHDATVEVLTRRRSDHHPLLIKTERVTHIANNKPFRFKAMWTLHPEFQNCFNDSWNNQASLCSALNKLKEDLQEWNKNSFGNIFKTKRRLLNRIEGIQRSNSYGRNPYLEDLEQKLNRELDDILDKEESFWLQKSRENWIVDGDRNTRYYHTKIIVKRGKNRIMKLKGTDGEWIEEEEELGDHIINHFKNIYQNEVMTVPFELKYYAPPDFTNNDCRRFITPLNEEEVRKAIFSIGSLKAPGSDGFPALIYKSNWDSMKGKVQEFIDMCWRNPETIRQANSTLIALVPKINNPELINQFRPIALCNVCYKVITKVLVERLKPHLNDRIAAHQSSFIPGRKIQDNIIIAKELIHTMKRMKGRKQFMVIKIDFEKAYDRMSWDFLKTRLEEFRLPDKMVEIIMQCVSTVSFNVIWNGNKTEEFIPRKGLRQGDPIFALLVRYVHGQALASHRTKCAGRGMEADWGG</sequence>
<dbReference type="InterPro" id="IPR036691">
    <property type="entry name" value="Endo/exonu/phosph_ase_sf"/>
</dbReference>
<dbReference type="PANTHER" id="PTHR35218:SF9">
    <property type="entry name" value="ENDONUCLEASE_EXONUCLEASE_PHOSPHATASE DOMAIN-CONTAINING PROTEIN"/>
    <property type="match status" value="1"/>
</dbReference>
<evidence type="ECO:0000259" key="1">
    <source>
        <dbReference type="Pfam" id="PF00078"/>
    </source>
</evidence>
<accession>A0A444WV27</accession>
<evidence type="ECO:0000259" key="2">
    <source>
        <dbReference type="Pfam" id="PF03372"/>
    </source>
</evidence>
<dbReference type="Pfam" id="PF03372">
    <property type="entry name" value="Exo_endo_phos"/>
    <property type="match status" value="1"/>
</dbReference>
<dbReference type="PANTHER" id="PTHR35218">
    <property type="entry name" value="RNASE H DOMAIN-CONTAINING PROTEIN"/>
    <property type="match status" value="1"/>
</dbReference>
<dbReference type="Pfam" id="PF00078">
    <property type="entry name" value="RVT_1"/>
    <property type="match status" value="1"/>
</dbReference>
<organism evidence="3 4">
    <name type="scientific">Arachis hypogaea</name>
    <name type="common">Peanut</name>
    <dbReference type="NCBI Taxonomy" id="3818"/>
    <lineage>
        <taxon>Eukaryota</taxon>
        <taxon>Viridiplantae</taxon>
        <taxon>Streptophyta</taxon>
        <taxon>Embryophyta</taxon>
        <taxon>Tracheophyta</taxon>
        <taxon>Spermatophyta</taxon>
        <taxon>Magnoliopsida</taxon>
        <taxon>eudicotyledons</taxon>
        <taxon>Gunneridae</taxon>
        <taxon>Pentapetalae</taxon>
        <taxon>rosids</taxon>
        <taxon>fabids</taxon>
        <taxon>Fabales</taxon>
        <taxon>Fabaceae</taxon>
        <taxon>Papilionoideae</taxon>
        <taxon>50 kb inversion clade</taxon>
        <taxon>dalbergioids sensu lato</taxon>
        <taxon>Dalbergieae</taxon>
        <taxon>Pterocarpus clade</taxon>
        <taxon>Arachis</taxon>
    </lineage>
</organism>
<evidence type="ECO:0000313" key="3">
    <source>
        <dbReference type="EMBL" id="RYQ81260.1"/>
    </source>
</evidence>
<evidence type="ECO:0000313" key="4">
    <source>
        <dbReference type="Proteomes" id="UP000289738"/>
    </source>
</evidence>
<proteinExistence type="predicted"/>
<dbReference type="SUPFAM" id="SSF56219">
    <property type="entry name" value="DNase I-like"/>
    <property type="match status" value="1"/>
</dbReference>
<dbReference type="Gene3D" id="3.60.10.10">
    <property type="entry name" value="Endonuclease/exonuclease/phosphatase"/>
    <property type="match status" value="1"/>
</dbReference>
<dbReference type="InterPro" id="IPR000477">
    <property type="entry name" value="RT_dom"/>
</dbReference>
<dbReference type="STRING" id="3818.A0A444WV27"/>
<dbReference type="SUPFAM" id="SSF56672">
    <property type="entry name" value="DNA/RNA polymerases"/>
    <property type="match status" value="1"/>
</dbReference>
<dbReference type="EMBL" id="SDMP01000021">
    <property type="protein sequence ID" value="RYQ81260.1"/>
    <property type="molecule type" value="Genomic_DNA"/>
</dbReference>
<dbReference type="Proteomes" id="UP000289738">
    <property type="component" value="Unassembled WGS sequence"/>
</dbReference>
<comment type="caution">
    <text evidence="3">The sequence shown here is derived from an EMBL/GenBank/DDBJ whole genome shotgun (WGS) entry which is preliminary data.</text>
</comment>
<dbReference type="CDD" id="cd01650">
    <property type="entry name" value="RT_nLTR_like"/>
    <property type="match status" value="1"/>
</dbReference>
<keyword evidence="4" id="KW-1185">Reference proteome</keyword>
<dbReference type="GO" id="GO:0003824">
    <property type="term" value="F:catalytic activity"/>
    <property type="evidence" value="ECO:0007669"/>
    <property type="project" value="InterPro"/>
</dbReference>
<gene>
    <name evidence="3" type="ORF">Ahy_Scaffold1g107234</name>
</gene>
<dbReference type="AlphaFoldDB" id="A0A444WV27"/>
<reference evidence="3 4" key="1">
    <citation type="submission" date="2019-01" db="EMBL/GenBank/DDBJ databases">
        <title>Sequencing of cultivated peanut Arachis hypogaea provides insights into genome evolution and oil improvement.</title>
        <authorList>
            <person name="Chen X."/>
        </authorList>
    </citation>
    <scope>NUCLEOTIDE SEQUENCE [LARGE SCALE GENOMIC DNA]</scope>
    <source>
        <strain evidence="4">cv. Fuhuasheng</strain>
        <tissue evidence="3">Leaves</tissue>
    </source>
</reference>
<dbReference type="InterPro" id="IPR005135">
    <property type="entry name" value="Endo/exonuclease/phosphatase"/>
</dbReference>
<protein>
    <submittedName>
        <fullName evidence="3">Uncharacterized protein</fullName>
    </submittedName>
</protein>